<sequence length="479" mass="55035">MLMKHSVIYFSARGLSGVINLCAIAVYTRLASPDVYGQFVMILAVVEFLNAIMFQWIRFGILRYAQRYSKDYRVDFLNTIVVLFFTMLILTLILFIFVYLCSIDIGKWGEYWFFSIILLWILAWYDLNLELLRADLFPKFYGWIVISRSILTFTCTVMMLIFGIGANGFIIGMMVGMLFPMLFVMKRNWIGIRFPEINSTICKEMITYGLPLTITFSTHFLMVSSDRLLLGWLQGSSESGLYSAAYDLTQQTLLLIMTIINLSAYPIVVRTLENEGVKETKKRLRQYTTSLFFVSIPATAGYIILSPNISRLFLGSNFIEASLIIMPLIALTAFLQGIKQYYLDLSFQLAQRTWFQIWPNMLAASTNIALNFFWIPKWGILGAVYATLFSNFISIVLSWFIGRKIFVLPFPLKEILKIIVATVMMMCTLNSMVIYSGFLSLCAHIVLGAFIYILVGLLMKIGGYHRYFISTLDRIIRKK</sequence>
<evidence type="ECO:0000256" key="5">
    <source>
        <dbReference type="ARBA" id="ARBA00023136"/>
    </source>
</evidence>
<dbReference type="PANTHER" id="PTHR30250:SF11">
    <property type="entry name" value="O-ANTIGEN TRANSPORTER-RELATED"/>
    <property type="match status" value="1"/>
</dbReference>
<dbReference type="OrthoDB" id="5906224at2"/>
<evidence type="ECO:0000256" key="2">
    <source>
        <dbReference type="ARBA" id="ARBA00022475"/>
    </source>
</evidence>
<protein>
    <submittedName>
        <fullName evidence="7">Membrane protein involved in the export of O-antigen and teichoic acid</fullName>
    </submittedName>
</protein>
<feature type="transmembrane region" description="Helical" evidence="6">
    <location>
        <begin position="380"/>
        <end position="402"/>
    </location>
</feature>
<organism evidence="7 8">
    <name type="scientific">Seinonella peptonophila</name>
    <dbReference type="NCBI Taxonomy" id="112248"/>
    <lineage>
        <taxon>Bacteria</taxon>
        <taxon>Bacillati</taxon>
        <taxon>Bacillota</taxon>
        <taxon>Bacilli</taxon>
        <taxon>Bacillales</taxon>
        <taxon>Thermoactinomycetaceae</taxon>
        <taxon>Seinonella</taxon>
    </lineage>
</organism>
<keyword evidence="3 6" id="KW-0812">Transmembrane</keyword>
<keyword evidence="5 6" id="KW-0472">Membrane</keyword>
<evidence type="ECO:0000313" key="7">
    <source>
        <dbReference type="EMBL" id="SHF28314.1"/>
    </source>
</evidence>
<feature type="transmembrane region" description="Helical" evidence="6">
    <location>
        <begin position="317"/>
        <end position="336"/>
    </location>
</feature>
<feature type="transmembrane region" description="Helical" evidence="6">
    <location>
        <begin position="36"/>
        <end position="56"/>
    </location>
</feature>
<feature type="transmembrane region" description="Helical" evidence="6">
    <location>
        <begin position="168"/>
        <end position="185"/>
    </location>
</feature>
<feature type="transmembrane region" description="Helical" evidence="6">
    <location>
        <begin position="111"/>
        <end position="128"/>
    </location>
</feature>
<dbReference type="EMBL" id="FQVL01000013">
    <property type="protein sequence ID" value="SHF28314.1"/>
    <property type="molecule type" value="Genomic_DNA"/>
</dbReference>
<feature type="transmembrane region" description="Helical" evidence="6">
    <location>
        <begin position="357"/>
        <end position="374"/>
    </location>
</feature>
<feature type="transmembrane region" description="Helical" evidence="6">
    <location>
        <begin position="76"/>
        <end position="99"/>
    </location>
</feature>
<comment type="subcellular location">
    <subcellularLocation>
        <location evidence="1">Cell membrane</location>
        <topology evidence="1">Multi-pass membrane protein</topology>
    </subcellularLocation>
</comment>
<feature type="transmembrane region" description="Helical" evidence="6">
    <location>
        <begin position="438"/>
        <end position="459"/>
    </location>
</feature>
<evidence type="ECO:0000256" key="1">
    <source>
        <dbReference type="ARBA" id="ARBA00004651"/>
    </source>
</evidence>
<evidence type="ECO:0000313" key="8">
    <source>
        <dbReference type="Proteomes" id="UP000184476"/>
    </source>
</evidence>
<feature type="transmembrane region" description="Helical" evidence="6">
    <location>
        <begin position="140"/>
        <end position="162"/>
    </location>
</feature>
<feature type="transmembrane region" description="Helical" evidence="6">
    <location>
        <begin position="205"/>
        <end position="223"/>
    </location>
</feature>
<accession>A0A1M5ADV0</accession>
<dbReference type="GO" id="GO:0005886">
    <property type="term" value="C:plasma membrane"/>
    <property type="evidence" value="ECO:0007669"/>
    <property type="project" value="UniProtKB-SubCell"/>
</dbReference>
<feature type="transmembrane region" description="Helical" evidence="6">
    <location>
        <begin position="252"/>
        <end position="272"/>
    </location>
</feature>
<evidence type="ECO:0000256" key="6">
    <source>
        <dbReference type="SAM" id="Phobius"/>
    </source>
</evidence>
<keyword evidence="8" id="KW-1185">Reference proteome</keyword>
<name>A0A1M5ADV0_9BACL</name>
<feature type="transmembrane region" description="Helical" evidence="6">
    <location>
        <begin position="284"/>
        <end position="305"/>
    </location>
</feature>
<dbReference type="Proteomes" id="UP000184476">
    <property type="component" value="Unassembled WGS sequence"/>
</dbReference>
<dbReference type="PANTHER" id="PTHR30250">
    <property type="entry name" value="PST FAMILY PREDICTED COLANIC ACID TRANSPORTER"/>
    <property type="match status" value="1"/>
</dbReference>
<reference evidence="7 8" key="1">
    <citation type="submission" date="2016-11" db="EMBL/GenBank/DDBJ databases">
        <authorList>
            <person name="Jaros S."/>
            <person name="Januszkiewicz K."/>
            <person name="Wedrychowicz H."/>
        </authorList>
    </citation>
    <scope>NUCLEOTIDE SEQUENCE [LARGE SCALE GENOMIC DNA]</scope>
    <source>
        <strain evidence="7 8">DSM 44666</strain>
    </source>
</reference>
<feature type="transmembrane region" description="Helical" evidence="6">
    <location>
        <begin position="7"/>
        <end position="30"/>
    </location>
</feature>
<evidence type="ECO:0000256" key="4">
    <source>
        <dbReference type="ARBA" id="ARBA00022989"/>
    </source>
</evidence>
<keyword evidence="2" id="KW-1003">Cell membrane</keyword>
<dbReference type="STRING" id="112248.SAMN05444392_11347"/>
<keyword evidence="4 6" id="KW-1133">Transmembrane helix</keyword>
<dbReference type="AlphaFoldDB" id="A0A1M5ADV0"/>
<evidence type="ECO:0000256" key="3">
    <source>
        <dbReference type="ARBA" id="ARBA00022692"/>
    </source>
</evidence>
<dbReference type="InterPro" id="IPR050833">
    <property type="entry name" value="Poly_Biosynth_Transport"/>
</dbReference>
<proteinExistence type="predicted"/>
<feature type="transmembrane region" description="Helical" evidence="6">
    <location>
        <begin position="414"/>
        <end position="432"/>
    </location>
</feature>
<gene>
    <name evidence="7" type="ORF">SAMN05444392_11347</name>
</gene>
<dbReference type="Pfam" id="PF13440">
    <property type="entry name" value="Polysacc_synt_3"/>
    <property type="match status" value="1"/>
</dbReference>